<feature type="domain" description="Zinc finger CGNR" evidence="1">
    <location>
        <begin position="149"/>
        <end position="190"/>
    </location>
</feature>
<accession>A0A8G2EVZ4</accession>
<evidence type="ECO:0000313" key="3">
    <source>
        <dbReference type="Proteomes" id="UP000198615"/>
    </source>
</evidence>
<evidence type="ECO:0000259" key="1">
    <source>
        <dbReference type="Pfam" id="PF11706"/>
    </source>
</evidence>
<dbReference type="PANTHER" id="PTHR35525:SF3">
    <property type="entry name" value="BLL6575 PROTEIN"/>
    <property type="match status" value="1"/>
</dbReference>
<dbReference type="Proteomes" id="UP000198615">
    <property type="component" value="Unassembled WGS sequence"/>
</dbReference>
<dbReference type="SUPFAM" id="SSF160904">
    <property type="entry name" value="Jann2411-like"/>
    <property type="match status" value="1"/>
</dbReference>
<comment type="caution">
    <text evidence="2">The sequence shown here is derived from an EMBL/GenBank/DDBJ whole genome shotgun (WGS) entry which is preliminary data.</text>
</comment>
<dbReference type="Pfam" id="PF11706">
    <property type="entry name" value="zf-CGNR"/>
    <property type="match status" value="1"/>
</dbReference>
<keyword evidence="3" id="KW-1185">Reference proteome</keyword>
<evidence type="ECO:0000313" key="2">
    <source>
        <dbReference type="EMBL" id="SDF54293.1"/>
    </source>
</evidence>
<dbReference type="EMBL" id="FNBW01000004">
    <property type="protein sequence ID" value="SDF54293.1"/>
    <property type="molecule type" value="Genomic_DNA"/>
</dbReference>
<organism evidence="2 3">
    <name type="scientific">Thalassobaculum litoreum DSM 18839</name>
    <dbReference type="NCBI Taxonomy" id="1123362"/>
    <lineage>
        <taxon>Bacteria</taxon>
        <taxon>Pseudomonadati</taxon>
        <taxon>Pseudomonadota</taxon>
        <taxon>Alphaproteobacteria</taxon>
        <taxon>Rhodospirillales</taxon>
        <taxon>Thalassobaculaceae</taxon>
        <taxon>Thalassobaculum</taxon>
    </lineage>
</organism>
<gene>
    <name evidence="2" type="ORF">SAMN05660686_01607</name>
</gene>
<dbReference type="InterPro" id="IPR023286">
    <property type="entry name" value="ABATE_dom_sf"/>
</dbReference>
<dbReference type="PANTHER" id="PTHR35525">
    <property type="entry name" value="BLL6575 PROTEIN"/>
    <property type="match status" value="1"/>
</dbReference>
<proteinExistence type="predicted"/>
<dbReference type="InterPro" id="IPR010852">
    <property type="entry name" value="ABATE"/>
</dbReference>
<name>A0A8G2EVZ4_9PROT</name>
<reference evidence="2 3" key="1">
    <citation type="submission" date="2016-10" db="EMBL/GenBank/DDBJ databases">
        <authorList>
            <person name="Varghese N."/>
            <person name="Submissions S."/>
        </authorList>
    </citation>
    <scope>NUCLEOTIDE SEQUENCE [LARGE SCALE GENOMIC DNA]</scope>
    <source>
        <strain evidence="2 3">DSM 18839</strain>
    </source>
</reference>
<dbReference type="InterPro" id="IPR021005">
    <property type="entry name" value="Znf_CGNR"/>
</dbReference>
<dbReference type="Gene3D" id="1.10.3300.10">
    <property type="entry name" value="Jann2411-like domain"/>
    <property type="match status" value="1"/>
</dbReference>
<dbReference type="RefSeq" id="WP_175474149.1">
    <property type="nucleotide sequence ID" value="NZ_FNBW01000004.1"/>
</dbReference>
<dbReference type="AlphaFoldDB" id="A0A8G2EVZ4"/>
<protein>
    <submittedName>
        <fullName evidence="2">Conserved protein containing a Zn-ribbon-like motif, possibly RNA-binding</fullName>
    </submittedName>
</protein>
<dbReference type="Pfam" id="PF07336">
    <property type="entry name" value="ABATE"/>
    <property type="match status" value="1"/>
</dbReference>
<sequence length="196" mass="21321">MKLMKRSDNPLLAGYYTGGGLLCLDFVNTVDWRTSANPAEFLTGGEAVDAWLALALDRPPMHLTDAAVAVLRDLREALYRLITGSPRSGDLAVLNRALGQGGDRRSLTEGPDGYRWAPPEEATGLAVLKAALARDTADLLVDPERLAKVKECQGKGCGWLFLDESRGGNRRWCSMQSCGNRAKARAHYHRSKAPSP</sequence>